<proteinExistence type="inferred from homology"/>
<accession>A0ABS3Y4P3</accession>
<comment type="cofactor">
    <cofactor evidence="1 13">
        <name>FAD</name>
        <dbReference type="ChEBI" id="CHEBI:57692"/>
    </cofactor>
</comment>
<comment type="pathway">
    <text evidence="2 13">Cofactor biosynthesis; NAD(+) biosynthesis; iminoaspartate from L-aspartate (oxidase route): step 1/1.</text>
</comment>
<dbReference type="InterPro" id="IPR027477">
    <property type="entry name" value="Succ_DH/fumarate_Rdtase_cat_sf"/>
</dbReference>
<evidence type="ECO:0000313" key="16">
    <source>
        <dbReference type="EMBL" id="MBO8202638.1"/>
    </source>
</evidence>
<reference evidence="16 17" key="1">
    <citation type="submission" date="2021-02" db="EMBL/GenBank/DDBJ databases">
        <title>Streptomyces spirodelae sp. nov., isolated from duckweed.</title>
        <authorList>
            <person name="Saimee Y."/>
            <person name="Duangmal K."/>
        </authorList>
    </citation>
    <scope>NUCLEOTIDE SEQUENCE [LARGE SCALE GENOMIC DNA]</scope>
    <source>
        <strain evidence="16 17">DSM 42105</strain>
    </source>
</reference>
<name>A0ABS3Y4P3_9ACTN</name>
<keyword evidence="7 13" id="KW-0662">Pyridine nucleotide biosynthesis</keyword>
<dbReference type="InterPro" id="IPR036188">
    <property type="entry name" value="FAD/NAD-bd_sf"/>
</dbReference>
<evidence type="ECO:0000256" key="5">
    <source>
        <dbReference type="ARBA" id="ARBA00021901"/>
    </source>
</evidence>
<comment type="similarity">
    <text evidence="3 13">Belongs to the FAD-dependent oxidoreductase 2 family. NadB subfamily.</text>
</comment>
<comment type="subcellular location">
    <subcellularLocation>
        <location evidence="13">Cytoplasm</location>
    </subcellularLocation>
</comment>
<dbReference type="Pfam" id="PF02910">
    <property type="entry name" value="Succ_DH_flav_C"/>
    <property type="match status" value="1"/>
</dbReference>
<keyword evidence="17" id="KW-1185">Reference proteome</keyword>
<comment type="function">
    <text evidence="10">Catalyzes the oxidation of L-aspartate to iminoaspartate, the first step in the de novo biosynthesis of NAD(+).</text>
</comment>
<dbReference type="InterPro" id="IPR003953">
    <property type="entry name" value="FAD-dep_OxRdtase_2_FAD-bd"/>
</dbReference>
<evidence type="ECO:0000256" key="2">
    <source>
        <dbReference type="ARBA" id="ARBA00004950"/>
    </source>
</evidence>
<comment type="catalytic activity">
    <reaction evidence="11">
        <text>L-aspartate + O2 = iminosuccinate + H2O2</text>
        <dbReference type="Rhea" id="RHEA:25876"/>
        <dbReference type="ChEBI" id="CHEBI:15379"/>
        <dbReference type="ChEBI" id="CHEBI:16240"/>
        <dbReference type="ChEBI" id="CHEBI:29991"/>
        <dbReference type="ChEBI" id="CHEBI:77875"/>
        <dbReference type="EC" id="1.4.3.16"/>
    </reaction>
    <physiologicalReaction direction="left-to-right" evidence="11">
        <dbReference type="Rhea" id="RHEA:25877"/>
    </physiologicalReaction>
</comment>
<dbReference type="PIRSF" id="PIRSF000171">
    <property type="entry name" value="SDHA_APRA_LASPO"/>
    <property type="match status" value="1"/>
</dbReference>
<dbReference type="Gene3D" id="3.90.700.10">
    <property type="entry name" value="Succinate dehydrogenase/fumarate reductase flavoprotein, catalytic domain"/>
    <property type="match status" value="1"/>
</dbReference>
<evidence type="ECO:0000313" key="17">
    <source>
        <dbReference type="Proteomes" id="UP000721954"/>
    </source>
</evidence>
<evidence type="ECO:0000259" key="14">
    <source>
        <dbReference type="Pfam" id="PF00890"/>
    </source>
</evidence>
<comment type="caution">
    <text evidence="16">The sequence shown here is derived from an EMBL/GenBank/DDBJ whole genome shotgun (WGS) entry which is preliminary data.</text>
</comment>
<dbReference type="PANTHER" id="PTHR42716:SF2">
    <property type="entry name" value="L-ASPARTATE OXIDASE, CHLOROPLASTIC"/>
    <property type="match status" value="1"/>
</dbReference>
<evidence type="ECO:0000256" key="9">
    <source>
        <dbReference type="ARBA" id="ARBA00023002"/>
    </source>
</evidence>
<sequence>MTAHGRPCEPVGPGIAGSALPAPEPGWTIDADVVVVGSGVAGLTAALNCAAGGARTVVVTKARLNAGSTRWAQGGIAAALGEGDSPEQHLDDTLEAGAGLCDEDAVRTLVTEGPAAVRRLIAAGAAFDLSAETGEIALTREGGHHRNRIAHAGGDATGAEISRALVDAVRDRGIRTVENALVLDLLKDADGRTAGVTLHVMGEGQHDGVGAVRAPAVVLATGGMGQVFAATTNPAVSTGDGVALALRAGAEVSDLEFVQFHPTVLYLGPDAEGQQPLISEAVRGEGAHLVDAAGVRFMQGAHPLAELAPRDIVAKGIMRRAAEQGTDHMYLDARHFGAAMWEARFPTILAACRAHGIDPVTRPIPVAPAAHYASGGVRTDLSGRTTVPGLYACGEVACTGVHGANRLASNSLLEGLVFAERIAASVLASVRTPPGAVADDGAVGSRSVGSGPAVGGGAGTTLLPATARGRIQHIMTAGAGVLRSGHSLTRAADRLAALTATAAEKHPEPGVDTWETANLHLVAQVLVAAALRREETRGCHWREDHPGRDDAVWRRHIIVGLDGAARPDAQFTLRTTQTTGFPAVVAPPKEQQ</sequence>
<gene>
    <name evidence="16" type="ORF">JW613_30795</name>
</gene>
<evidence type="ECO:0000259" key="15">
    <source>
        <dbReference type="Pfam" id="PF02910"/>
    </source>
</evidence>
<dbReference type="NCBIfam" id="NF005867">
    <property type="entry name" value="PRK07804.1"/>
    <property type="match status" value="1"/>
</dbReference>
<evidence type="ECO:0000256" key="3">
    <source>
        <dbReference type="ARBA" id="ARBA00008562"/>
    </source>
</evidence>
<evidence type="ECO:0000256" key="8">
    <source>
        <dbReference type="ARBA" id="ARBA00022827"/>
    </source>
</evidence>
<keyword evidence="9 13" id="KW-0560">Oxidoreductase</keyword>
<dbReference type="Gene3D" id="3.50.50.60">
    <property type="entry name" value="FAD/NAD(P)-binding domain"/>
    <property type="match status" value="1"/>
</dbReference>
<dbReference type="PRINTS" id="PR00411">
    <property type="entry name" value="PNDRDTASEI"/>
</dbReference>
<evidence type="ECO:0000256" key="13">
    <source>
        <dbReference type="RuleBase" id="RU362049"/>
    </source>
</evidence>
<keyword evidence="6 13" id="KW-0285">Flavoprotein</keyword>
<evidence type="ECO:0000256" key="11">
    <source>
        <dbReference type="ARBA" id="ARBA00048305"/>
    </source>
</evidence>
<dbReference type="InterPro" id="IPR015939">
    <property type="entry name" value="Fum_Rdtase/Succ_DH_flav-like_C"/>
</dbReference>
<evidence type="ECO:0000256" key="4">
    <source>
        <dbReference type="ARBA" id="ARBA00012173"/>
    </source>
</evidence>
<evidence type="ECO:0000256" key="10">
    <source>
        <dbReference type="ARBA" id="ARBA00029426"/>
    </source>
</evidence>
<dbReference type="Proteomes" id="UP000721954">
    <property type="component" value="Unassembled WGS sequence"/>
</dbReference>
<dbReference type="SUPFAM" id="SSF51905">
    <property type="entry name" value="FAD/NAD(P)-binding domain"/>
    <property type="match status" value="1"/>
</dbReference>
<dbReference type="PRINTS" id="PR00368">
    <property type="entry name" value="FADPNR"/>
</dbReference>
<organism evidence="16 17">
    <name type="scientific">Streptomyces smyrnaeus</name>
    <dbReference type="NCBI Taxonomy" id="1387713"/>
    <lineage>
        <taxon>Bacteria</taxon>
        <taxon>Bacillati</taxon>
        <taxon>Actinomycetota</taxon>
        <taxon>Actinomycetes</taxon>
        <taxon>Kitasatosporales</taxon>
        <taxon>Streptomycetaceae</taxon>
        <taxon>Streptomyces</taxon>
    </lineage>
</organism>
<dbReference type="SUPFAM" id="SSF56425">
    <property type="entry name" value="Succinate dehydrogenase/fumarate reductase flavoprotein, catalytic domain"/>
    <property type="match status" value="1"/>
</dbReference>
<dbReference type="GeneID" id="96263005"/>
<dbReference type="EMBL" id="JAFFZM010000026">
    <property type="protein sequence ID" value="MBO8202638.1"/>
    <property type="molecule type" value="Genomic_DNA"/>
</dbReference>
<feature type="domain" description="FAD-dependent oxidoreductase 2 FAD-binding" evidence="14">
    <location>
        <begin position="32"/>
        <end position="412"/>
    </location>
</feature>
<protein>
    <recommendedName>
        <fullName evidence="5 12">L-aspartate oxidase</fullName>
        <ecNumber evidence="4 12">1.4.3.16</ecNumber>
    </recommendedName>
</protein>
<dbReference type="GO" id="GO:0008734">
    <property type="term" value="F:L-aspartate oxidase activity"/>
    <property type="evidence" value="ECO:0007669"/>
    <property type="project" value="UniProtKB-EC"/>
</dbReference>
<dbReference type="InterPro" id="IPR037099">
    <property type="entry name" value="Fum_R/Succ_DH_flav-like_C_sf"/>
</dbReference>
<evidence type="ECO:0000256" key="1">
    <source>
        <dbReference type="ARBA" id="ARBA00001974"/>
    </source>
</evidence>
<dbReference type="EC" id="1.4.3.16" evidence="4 12"/>
<dbReference type="PANTHER" id="PTHR42716">
    <property type="entry name" value="L-ASPARTATE OXIDASE"/>
    <property type="match status" value="1"/>
</dbReference>
<evidence type="ECO:0000256" key="12">
    <source>
        <dbReference type="NCBIfam" id="TIGR00551"/>
    </source>
</evidence>
<dbReference type="RefSeq" id="WP_209214158.1">
    <property type="nucleotide sequence ID" value="NZ_JAFFZM010000026.1"/>
</dbReference>
<dbReference type="NCBIfam" id="TIGR00551">
    <property type="entry name" value="nadB"/>
    <property type="match status" value="1"/>
</dbReference>
<dbReference type="Pfam" id="PF00890">
    <property type="entry name" value="FAD_binding_2"/>
    <property type="match status" value="1"/>
</dbReference>
<evidence type="ECO:0000256" key="7">
    <source>
        <dbReference type="ARBA" id="ARBA00022642"/>
    </source>
</evidence>
<dbReference type="SUPFAM" id="SSF46977">
    <property type="entry name" value="Succinate dehydrogenase/fumarate reductase flavoprotein C-terminal domain"/>
    <property type="match status" value="1"/>
</dbReference>
<dbReference type="Gene3D" id="1.20.58.100">
    <property type="entry name" value="Fumarate reductase/succinate dehydrogenase flavoprotein-like, C-terminal domain"/>
    <property type="match status" value="1"/>
</dbReference>
<feature type="domain" description="Fumarate reductase/succinate dehydrogenase flavoprotein-like C-terminal" evidence="15">
    <location>
        <begin position="469"/>
        <end position="577"/>
    </location>
</feature>
<evidence type="ECO:0000256" key="6">
    <source>
        <dbReference type="ARBA" id="ARBA00022630"/>
    </source>
</evidence>
<dbReference type="InterPro" id="IPR005288">
    <property type="entry name" value="NadB"/>
</dbReference>
<keyword evidence="8 13" id="KW-0274">FAD</keyword>